<evidence type="ECO:0000256" key="3">
    <source>
        <dbReference type="ARBA" id="ARBA00023134"/>
    </source>
</evidence>
<dbReference type="Pfam" id="PF00071">
    <property type="entry name" value="Ras"/>
    <property type="match status" value="1"/>
</dbReference>
<dbReference type="InterPro" id="IPR050305">
    <property type="entry name" value="Small_GTPase_Rab"/>
</dbReference>
<dbReference type="InterPro" id="IPR027417">
    <property type="entry name" value="P-loop_NTPase"/>
</dbReference>
<dbReference type="PROSITE" id="PS51419">
    <property type="entry name" value="RAB"/>
    <property type="match status" value="1"/>
</dbReference>
<keyword evidence="2" id="KW-0547">Nucleotide-binding</keyword>
<dbReference type="SUPFAM" id="SSF52540">
    <property type="entry name" value="P-loop containing nucleoside triphosphate hydrolases"/>
    <property type="match status" value="1"/>
</dbReference>
<organism evidence="5 6">
    <name type="scientific">Anaeramoeba flamelloides</name>
    <dbReference type="NCBI Taxonomy" id="1746091"/>
    <lineage>
        <taxon>Eukaryota</taxon>
        <taxon>Metamonada</taxon>
        <taxon>Anaeramoebidae</taxon>
        <taxon>Anaeramoeba</taxon>
    </lineage>
</organism>
<keyword evidence="4" id="KW-0449">Lipoprotein</keyword>
<accession>A0ABQ8ZAI9</accession>
<dbReference type="PROSITE" id="PS51417">
    <property type="entry name" value="ARF"/>
    <property type="match status" value="1"/>
</dbReference>
<dbReference type="NCBIfam" id="TIGR00231">
    <property type="entry name" value="small_GTP"/>
    <property type="match status" value="1"/>
</dbReference>
<dbReference type="Gene3D" id="3.40.50.300">
    <property type="entry name" value="P-loop containing nucleotide triphosphate hydrolases"/>
    <property type="match status" value="1"/>
</dbReference>
<protein>
    <submittedName>
        <fullName evidence="5">Ras and ef-hand domain-containing protein</fullName>
    </submittedName>
</protein>
<dbReference type="EMBL" id="JAOAOG010000028">
    <property type="protein sequence ID" value="KAJ6253798.1"/>
    <property type="molecule type" value="Genomic_DNA"/>
</dbReference>
<keyword evidence="6" id="KW-1185">Reference proteome</keyword>
<dbReference type="SMART" id="SM00174">
    <property type="entry name" value="RHO"/>
    <property type="match status" value="1"/>
</dbReference>
<evidence type="ECO:0000256" key="1">
    <source>
        <dbReference type="ARBA" id="ARBA00006270"/>
    </source>
</evidence>
<keyword evidence="3" id="KW-0342">GTP-binding</keyword>
<evidence type="ECO:0000313" key="5">
    <source>
        <dbReference type="EMBL" id="KAJ6253798.1"/>
    </source>
</evidence>
<proteinExistence type="inferred from homology"/>
<dbReference type="InterPro" id="IPR005225">
    <property type="entry name" value="Small_GTP-bd"/>
</dbReference>
<evidence type="ECO:0000313" key="6">
    <source>
        <dbReference type="Proteomes" id="UP001150062"/>
    </source>
</evidence>
<comment type="similarity">
    <text evidence="1">Belongs to the small GTPase superfamily. Rab family.</text>
</comment>
<dbReference type="PRINTS" id="PR00449">
    <property type="entry name" value="RASTRNSFRMNG"/>
</dbReference>
<evidence type="ECO:0000256" key="2">
    <source>
        <dbReference type="ARBA" id="ARBA00022741"/>
    </source>
</evidence>
<dbReference type="SMART" id="SM00173">
    <property type="entry name" value="RAS"/>
    <property type="match status" value="1"/>
</dbReference>
<evidence type="ECO:0000256" key="4">
    <source>
        <dbReference type="ARBA" id="ARBA00023288"/>
    </source>
</evidence>
<comment type="caution">
    <text evidence="5">The sequence shown here is derived from an EMBL/GenBank/DDBJ whole genome shotgun (WGS) entry which is preliminary data.</text>
</comment>
<dbReference type="SMART" id="SM00175">
    <property type="entry name" value="RAB"/>
    <property type="match status" value="1"/>
</dbReference>
<gene>
    <name evidence="5" type="ORF">M0813_13215</name>
</gene>
<dbReference type="PANTHER" id="PTHR47980">
    <property type="entry name" value="LD44762P"/>
    <property type="match status" value="1"/>
</dbReference>
<dbReference type="PROSITE" id="PS51420">
    <property type="entry name" value="RHO"/>
    <property type="match status" value="1"/>
</dbReference>
<dbReference type="Proteomes" id="UP001150062">
    <property type="component" value="Unassembled WGS sequence"/>
</dbReference>
<dbReference type="PROSITE" id="PS51421">
    <property type="entry name" value="RAS"/>
    <property type="match status" value="1"/>
</dbReference>
<name>A0ABQ8ZAI9_9EUKA</name>
<dbReference type="SMART" id="SM00176">
    <property type="entry name" value="RAN"/>
    <property type="match status" value="1"/>
</dbReference>
<dbReference type="CDD" id="cd00154">
    <property type="entry name" value="Rab"/>
    <property type="match status" value="1"/>
</dbReference>
<reference evidence="5" key="1">
    <citation type="submission" date="2022-08" db="EMBL/GenBank/DDBJ databases">
        <title>Novel sulfate-reducing endosymbionts in the free-living metamonad Anaeramoeba.</title>
        <authorList>
            <person name="Jerlstrom-Hultqvist J."/>
            <person name="Cepicka I."/>
            <person name="Gallot-Lavallee L."/>
            <person name="Salas-Leiva D."/>
            <person name="Curtis B.A."/>
            <person name="Zahonova K."/>
            <person name="Pipaliya S."/>
            <person name="Dacks J."/>
            <person name="Roger A.J."/>
        </authorList>
    </citation>
    <scope>NUCLEOTIDE SEQUENCE</scope>
    <source>
        <strain evidence="5">Schooner1</strain>
    </source>
</reference>
<dbReference type="InterPro" id="IPR001806">
    <property type="entry name" value="Small_GTPase"/>
</dbReference>
<sequence length="200" mass="22645">MSRPLTLKLLLIGDGEVGKSSILCRYCDRKFYERLAATVGIEYKLSSTTIQGKRTKLQIWDTAGQERFRAITGNYYRNTDGVIIVFDITKDESFERLTDWVNEIKLNVPEHIPGIIVGNKLDLENERAISKTQARKLADSLDYSYIEVSALDGTNIDKAFQIIATSSFEMKTSMSQKKKTKQIVSIEEKKELEKESGGCC</sequence>